<dbReference type="GO" id="GO:0007059">
    <property type="term" value="P:chromosome segregation"/>
    <property type="evidence" value="ECO:0007669"/>
    <property type="project" value="TreeGrafter"/>
</dbReference>
<dbReference type="InterPro" id="IPR050336">
    <property type="entry name" value="Chromosome_partition/occlusion"/>
</dbReference>
<dbReference type="InterPro" id="IPR004437">
    <property type="entry name" value="ParB/RepB/Spo0J"/>
</dbReference>
<dbReference type="NCBIfam" id="TIGR03454">
    <property type="entry name" value="partition_RepB"/>
    <property type="match status" value="1"/>
</dbReference>
<dbReference type="EMBL" id="NNRM01000042">
    <property type="protein sequence ID" value="OYR22896.1"/>
    <property type="molecule type" value="Genomic_DNA"/>
</dbReference>
<organism evidence="3 4">
    <name type="scientific">Brucella pseudogrignonensis</name>
    <dbReference type="NCBI Taxonomy" id="419475"/>
    <lineage>
        <taxon>Bacteria</taxon>
        <taxon>Pseudomonadati</taxon>
        <taxon>Pseudomonadota</taxon>
        <taxon>Alphaproteobacteria</taxon>
        <taxon>Hyphomicrobiales</taxon>
        <taxon>Brucellaceae</taxon>
        <taxon>Brucella/Ochrobactrum group</taxon>
        <taxon>Brucella</taxon>
    </lineage>
</organism>
<dbReference type="SUPFAM" id="SSF110849">
    <property type="entry name" value="ParB/Sulfiredoxin"/>
    <property type="match status" value="1"/>
</dbReference>
<dbReference type="Gene3D" id="3.90.1530.30">
    <property type="match status" value="1"/>
</dbReference>
<dbReference type="RefSeq" id="WP_094544290.1">
    <property type="nucleotide sequence ID" value="NZ_JBHEEM010000022.1"/>
</dbReference>
<feature type="domain" description="ParB-like N-terminal" evidence="2">
    <location>
        <begin position="65"/>
        <end position="157"/>
    </location>
</feature>
<dbReference type="CDD" id="cd16405">
    <property type="entry name" value="RepB_like_N"/>
    <property type="match status" value="1"/>
</dbReference>
<dbReference type="InterPro" id="IPR011111">
    <property type="entry name" value="Plasmid_RepB"/>
</dbReference>
<comment type="caution">
    <text evidence="3">The sequence shown here is derived from an EMBL/GenBank/DDBJ whole genome shotgun (WGS) entry which is preliminary data.</text>
</comment>
<dbReference type="PANTHER" id="PTHR33375">
    <property type="entry name" value="CHROMOSOME-PARTITIONING PROTEIN PARB-RELATED"/>
    <property type="match status" value="1"/>
</dbReference>
<dbReference type="Pfam" id="PF07506">
    <property type="entry name" value="RepB"/>
    <property type="match status" value="1"/>
</dbReference>
<reference evidence="3 4" key="1">
    <citation type="submission" date="2017-07" db="EMBL/GenBank/DDBJ databases">
        <title>Phylogenetic study on the rhizospheric bacterium Ochrobactrum sp. A44.</title>
        <authorList>
            <person name="Krzyzanowska D.M."/>
            <person name="Ossowicki A."/>
            <person name="Rajewska M."/>
            <person name="Maciag T."/>
            <person name="Kaczynski Z."/>
            <person name="Czerwicka M."/>
            <person name="Jafra S."/>
        </authorList>
    </citation>
    <scope>NUCLEOTIDE SEQUENCE [LARGE SCALE GENOMIC DNA]</scope>
    <source>
        <strain evidence="3 4">CCUG 30717</strain>
    </source>
</reference>
<name>A0A256G7F9_9HYPH</name>
<proteinExistence type="inferred from homology"/>
<evidence type="ECO:0000259" key="2">
    <source>
        <dbReference type="SMART" id="SM00470"/>
    </source>
</evidence>
<evidence type="ECO:0000313" key="3">
    <source>
        <dbReference type="EMBL" id="OYR22896.1"/>
    </source>
</evidence>
<accession>A0A256G7F9</accession>
<dbReference type="SMART" id="SM00470">
    <property type="entry name" value="ParB"/>
    <property type="match status" value="1"/>
</dbReference>
<dbReference type="InterPro" id="IPR036086">
    <property type="entry name" value="ParB/Sulfiredoxin_sf"/>
</dbReference>
<keyword evidence="4" id="KW-1185">Reference proteome</keyword>
<dbReference type="Gene3D" id="1.10.10.2830">
    <property type="match status" value="1"/>
</dbReference>
<evidence type="ECO:0000313" key="4">
    <source>
        <dbReference type="Proteomes" id="UP000216188"/>
    </source>
</evidence>
<dbReference type="GO" id="GO:0005694">
    <property type="term" value="C:chromosome"/>
    <property type="evidence" value="ECO:0007669"/>
    <property type="project" value="TreeGrafter"/>
</dbReference>
<dbReference type="Proteomes" id="UP000216188">
    <property type="component" value="Unassembled WGS sequence"/>
</dbReference>
<dbReference type="PANTHER" id="PTHR33375:SF1">
    <property type="entry name" value="CHROMOSOME-PARTITIONING PROTEIN PARB-RELATED"/>
    <property type="match status" value="1"/>
</dbReference>
<dbReference type="InterPro" id="IPR017819">
    <property type="entry name" value="Plasmid_partition_RepB"/>
</dbReference>
<dbReference type="AlphaFoldDB" id="A0A256G7F9"/>
<dbReference type="InterPro" id="IPR037972">
    <property type="entry name" value="RepB_N"/>
</dbReference>
<evidence type="ECO:0000256" key="1">
    <source>
        <dbReference type="ARBA" id="ARBA00006295"/>
    </source>
</evidence>
<dbReference type="Pfam" id="PF02195">
    <property type="entry name" value="ParB_N"/>
    <property type="match status" value="1"/>
</dbReference>
<dbReference type="GO" id="GO:0003677">
    <property type="term" value="F:DNA binding"/>
    <property type="evidence" value="ECO:0007669"/>
    <property type="project" value="InterPro"/>
</dbReference>
<protein>
    <submittedName>
        <fullName evidence="3">Plasmid partitioning protein RepB</fullName>
    </submittedName>
</protein>
<dbReference type="NCBIfam" id="TIGR00180">
    <property type="entry name" value="parB_part"/>
    <property type="match status" value="1"/>
</dbReference>
<dbReference type="InterPro" id="IPR003115">
    <property type="entry name" value="ParB_N"/>
</dbReference>
<gene>
    <name evidence="3" type="ORF">CEV34_4094</name>
</gene>
<sequence length="331" mass="36777">MSRRRDALRDFLTPITTNHEFSAENTPRRPQVSSGALQSMNDAITGLSNEADELRKALADGQAIVELDANLIDASFVKDRLDEHTGAEFDALLNSIQENGQAVPVLVRPNPDQSGRYQLAYGHRRVAALKQLGIKVKSFIRDLSDDELIIAQGNENLERKDLTFIEKALFARRLEDRGTTRAVIMATFGTSSRGVLSEMIALARKLPEELIKAIGAAPGIGRPKWDSMATLLANKPDAFETVLQNETLQTLNSVERFEAVFASLKQANKVSTNTVDHAWRSDDSQLRAVTKSKPKGYAVEFSEPEGKAFGAWISDNMKRLYEEYKDSKQPN</sequence>
<comment type="similarity">
    <text evidence="1">Belongs to the ParB family.</text>
</comment>